<feature type="transmembrane region" description="Helical" evidence="5">
    <location>
        <begin position="75"/>
        <end position="94"/>
    </location>
</feature>
<reference evidence="7" key="1">
    <citation type="journal article" date="2021" name="PeerJ">
        <title>Extensive microbial diversity within the chicken gut microbiome revealed by metagenomics and culture.</title>
        <authorList>
            <person name="Gilroy R."/>
            <person name="Ravi A."/>
            <person name="Getino M."/>
            <person name="Pursley I."/>
            <person name="Horton D.L."/>
            <person name="Alikhan N.F."/>
            <person name="Baker D."/>
            <person name="Gharbi K."/>
            <person name="Hall N."/>
            <person name="Watson M."/>
            <person name="Adriaenssens E.M."/>
            <person name="Foster-Nyarko E."/>
            <person name="Jarju S."/>
            <person name="Secka A."/>
            <person name="Antonio M."/>
            <person name="Oren A."/>
            <person name="Chaudhuri R.R."/>
            <person name="La Ragione R."/>
            <person name="Hildebrand F."/>
            <person name="Pallen M.J."/>
        </authorList>
    </citation>
    <scope>NUCLEOTIDE SEQUENCE</scope>
    <source>
        <strain evidence="7">ChiGjej1B1-98</strain>
    </source>
</reference>
<dbReference type="InterPro" id="IPR011701">
    <property type="entry name" value="MFS"/>
</dbReference>
<dbReference type="PANTHER" id="PTHR23514">
    <property type="entry name" value="BYPASS OF STOP CODON PROTEIN 6"/>
    <property type="match status" value="1"/>
</dbReference>
<feature type="domain" description="Major facilitator superfamily (MFS) profile" evidence="6">
    <location>
        <begin position="10"/>
        <end position="203"/>
    </location>
</feature>
<dbReference type="InterPro" id="IPR036259">
    <property type="entry name" value="MFS_trans_sf"/>
</dbReference>
<dbReference type="PROSITE" id="PS50850">
    <property type="entry name" value="MFS"/>
    <property type="match status" value="1"/>
</dbReference>
<name>A0A9D1YYH5_9MICO</name>
<protein>
    <submittedName>
        <fullName evidence="7">MFS transporter</fullName>
    </submittedName>
</protein>
<comment type="subcellular location">
    <subcellularLocation>
        <location evidence="1">Cell membrane</location>
        <topology evidence="1">Multi-pass membrane protein</topology>
    </subcellularLocation>
</comment>
<dbReference type="GO" id="GO:0005886">
    <property type="term" value="C:plasma membrane"/>
    <property type="evidence" value="ECO:0007669"/>
    <property type="project" value="UniProtKB-SubCell"/>
</dbReference>
<evidence type="ECO:0000256" key="2">
    <source>
        <dbReference type="ARBA" id="ARBA00022692"/>
    </source>
</evidence>
<dbReference type="GO" id="GO:0022857">
    <property type="term" value="F:transmembrane transporter activity"/>
    <property type="evidence" value="ECO:0007669"/>
    <property type="project" value="InterPro"/>
</dbReference>
<keyword evidence="2 5" id="KW-0812">Transmembrane</keyword>
<keyword evidence="3 5" id="KW-1133">Transmembrane helix</keyword>
<dbReference type="InterPro" id="IPR020846">
    <property type="entry name" value="MFS_dom"/>
</dbReference>
<evidence type="ECO:0000313" key="7">
    <source>
        <dbReference type="EMBL" id="HIY67588.1"/>
    </source>
</evidence>
<sequence length="203" mass="20816">MTSTRPLFAARLGTSLAFGIVGFLFAVWLVHIPAVQSATGVSKGELGTALLALGLGSIAGMQIGGSVIARFGARWPLLIGHVIMVATLLGPALSGGLWTLMAALLLFGIGNGLADVAMNAEAVEVERDKGKAIMSSMHAFFSVGTAVGAGYGWLVQTLSWPTLTSFTVASGLGLVAAIVAMALIPSRSMEPEPTTAEMMIASR</sequence>
<feature type="transmembrane region" description="Helical" evidence="5">
    <location>
        <begin position="132"/>
        <end position="154"/>
    </location>
</feature>
<dbReference type="PANTHER" id="PTHR23514:SF13">
    <property type="entry name" value="INNER MEMBRANE PROTEIN YBJJ"/>
    <property type="match status" value="1"/>
</dbReference>
<gene>
    <name evidence="7" type="ORF">H9830_15090</name>
</gene>
<evidence type="ECO:0000256" key="4">
    <source>
        <dbReference type="ARBA" id="ARBA00023136"/>
    </source>
</evidence>
<dbReference type="EMBL" id="DXDC01000460">
    <property type="protein sequence ID" value="HIY67588.1"/>
    <property type="molecule type" value="Genomic_DNA"/>
</dbReference>
<proteinExistence type="predicted"/>
<accession>A0A9D1YYH5</accession>
<feature type="transmembrane region" description="Helical" evidence="5">
    <location>
        <begin position="166"/>
        <end position="184"/>
    </location>
</feature>
<dbReference type="Gene3D" id="1.20.1250.20">
    <property type="entry name" value="MFS general substrate transporter like domains"/>
    <property type="match status" value="1"/>
</dbReference>
<dbReference type="Proteomes" id="UP000824005">
    <property type="component" value="Unassembled WGS sequence"/>
</dbReference>
<keyword evidence="4 5" id="KW-0472">Membrane</keyword>
<evidence type="ECO:0000256" key="3">
    <source>
        <dbReference type="ARBA" id="ARBA00022989"/>
    </source>
</evidence>
<dbReference type="SUPFAM" id="SSF103473">
    <property type="entry name" value="MFS general substrate transporter"/>
    <property type="match status" value="1"/>
</dbReference>
<feature type="transmembrane region" description="Helical" evidence="5">
    <location>
        <begin position="46"/>
        <end position="68"/>
    </location>
</feature>
<feature type="non-terminal residue" evidence="7">
    <location>
        <position position="203"/>
    </location>
</feature>
<dbReference type="AlphaFoldDB" id="A0A9D1YYH5"/>
<comment type="caution">
    <text evidence="7">The sequence shown here is derived from an EMBL/GenBank/DDBJ whole genome shotgun (WGS) entry which is preliminary data.</text>
</comment>
<evidence type="ECO:0000313" key="8">
    <source>
        <dbReference type="Proteomes" id="UP000824005"/>
    </source>
</evidence>
<reference evidence="7" key="2">
    <citation type="submission" date="2021-04" db="EMBL/GenBank/DDBJ databases">
        <authorList>
            <person name="Gilroy R."/>
        </authorList>
    </citation>
    <scope>NUCLEOTIDE SEQUENCE</scope>
    <source>
        <strain evidence="7">ChiGjej1B1-98</strain>
    </source>
</reference>
<evidence type="ECO:0000259" key="6">
    <source>
        <dbReference type="PROSITE" id="PS50850"/>
    </source>
</evidence>
<dbReference type="InterPro" id="IPR051788">
    <property type="entry name" value="MFS_Transporter"/>
</dbReference>
<evidence type="ECO:0000256" key="5">
    <source>
        <dbReference type="SAM" id="Phobius"/>
    </source>
</evidence>
<dbReference type="Pfam" id="PF07690">
    <property type="entry name" value="MFS_1"/>
    <property type="match status" value="1"/>
</dbReference>
<evidence type="ECO:0000256" key="1">
    <source>
        <dbReference type="ARBA" id="ARBA00004651"/>
    </source>
</evidence>
<feature type="transmembrane region" description="Helical" evidence="5">
    <location>
        <begin position="12"/>
        <end position="34"/>
    </location>
</feature>
<organism evidence="7 8">
    <name type="scientific">Candidatus Agrococcus pullicola</name>
    <dbReference type="NCBI Taxonomy" id="2838429"/>
    <lineage>
        <taxon>Bacteria</taxon>
        <taxon>Bacillati</taxon>
        <taxon>Actinomycetota</taxon>
        <taxon>Actinomycetes</taxon>
        <taxon>Micrococcales</taxon>
        <taxon>Microbacteriaceae</taxon>
        <taxon>Agrococcus</taxon>
    </lineage>
</organism>